<dbReference type="PROSITE" id="PS00636">
    <property type="entry name" value="DNAJ_1"/>
    <property type="match status" value="1"/>
</dbReference>
<evidence type="ECO:0000313" key="3">
    <source>
        <dbReference type="Proteomes" id="UP000886885"/>
    </source>
</evidence>
<feature type="domain" description="J" evidence="1">
    <location>
        <begin position="65"/>
        <end position="132"/>
    </location>
</feature>
<dbReference type="PROSITE" id="PS50076">
    <property type="entry name" value="DNAJ_2"/>
    <property type="match status" value="1"/>
</dbReference>
<dbReference type="PANTHER" id="PTHR44240">
    <property type="entry name" value="DNAJ DOMAIN (PROKARYOTIC HEAT SHOCK PROTEIN)-RELATED"/>
    <property type="match status" value="1"/>
</dbReference>
<name>A0A8X8DBP3_POPTO</name>
<keyword evidence="3" id="KW-1185">Reference proteome</keyword>
<dbReference type="InterPro" id="IPR001623">
    <property type="entry name" value="DnaJ_domain"/>
</dbReference>
<organism evidence="2 3">
    <name type="scientific">Populus tomentosa</name>
    <name type="common">Chinese white poplar</name>
    <dbReference type="NCBI Taxonomy" id="118781"/>
    <lineage>
        <taxon>Eukaryota</taxon>
        <taxon>Viridiplantae</taxon>
        <taxon>Streptophyta</taxon>
        <taxon>Embryophyta</taxon>
        <taxon>Tracheophyta</taxon>
        <taxon>Spermatophyta</taxon>
        <taxon>Magnoliopsida</taxon>
        <taxon>eudicotyledons</taxon>
        <taxon>Gunneridae</taxon>
        <taxon>Pentapetalae</taxon>
        <taxon>rosids</taxon>
        <taxon>fabids</taxon>
        <taxon>Malpighiales</taxon>
        <taxon>Salicaceae</taxon>
        <taxon>Saliceae</taxon>
        <taxon>Populus</taxon>
    </lineage>
</organism>
<proteinExistence type="predicted"/>
<dbReference type="InterPro" id="IPR052276">
    <property type="entry name" value="Diphthamide-biosynth_chaperone"/>
</dbReference>
<dbReference type="InterPro" id="IPR018253">
    <property type="entry name" value="DnaJ_domain_CS"/>
</dbReference>
<protein>
    <recommendedName>
        <fullName evidence="1">J domain-containing protein</fullName>
    </recommendedName>
</protein>
<evidence type="ECO:0000313" key="2">
    <source>
        <dbReference type="EMBL" id="KAG6783679.1"/>
    </source>
</evidence>
<dbReference type="EMBL" id="JAAWWB010000004">
    <property type="protein sequence ID" value="KAG6783679.1"/>
    <property type="molecule type" value="Genomic_DNA"/>
</dbReference>
<dbReference type="PANTHER" id="PTHR44240:SF22">
    <property type="entry name" value="CHAPERONE PROTEIN DNAJ 11, CHLOROPLASTIC-LIKE"/>
    <property type="match status" value="1"/>
</dbReference>
<sequence length="287" mass="31909">MASTTCLTSFSSSASPFIGSKVSTNQSHSPPPSRVSFRPLRVSAACASTAERPTSYIATPTSASSLYEVLGIQMGATCQEIKTAYRRLARIFHPDVAANGQGEDTAYEFMRVHEAYETLSDPEKRADYDLSLYRRGRQMGSPFVMSAATVTTMATGFSGYTSQRWETDQCWYSDLKCPIPLLLKWKRKKMEQFQKAKAKARTVIQRQRLCLTEISNTQKEAQVVRLARNLAFESMAPLSTCRCLAFGCNRTEMGQDQTSFPDAVSPNVDEMAATSTRIRLNKHTAQS</sequence>
<evidence type="ECO:0000259" key="1">
    <source>
        <dbReference type="PROSITE" id="PS50076"/>
    </source>
</evidence>
<dbReference type="Proteomes" id="UP000886885">
    <property type="component" value="Chromosome 2D"/>
</dbReference>
<dbReference type="AlphaFoldDB" id="A0A8X8DBP3"/>
<reference evidence="2" key="1">
    <citation type="journal article" date="2020" name="bioRxiv">
        <title>Hybrid origin of Populus tomentosa Carr. identified through genome sequencing and phylogenomic analysis.</title>
        <authorList>
            <person name="An X."/>
            <person name="Gao K."/>
            <person name="Chen Z."/>
            <person name="Li J."/>
            <person name="Yang X."/>
            <person name="Yang X."/>
            <person name="Zhou J."/>
            <person name="Guo T."/>
            <person name="Zhao T."/>
            <person name="Huang S."/>
            <person name="Miao D."/>
            <person name="Khan W.U."/>
            <person name="Rao P."/>
            <person name="Ye M."/>
            <person name="Lei B."/>
            <person name="Liao W."/>
            <person name="Wang J."/>
            <person name="Ji L."/>
            <person name="Li Y."/>
            <person name="Guo B."/>
            <person name="Mustafa N.S."/>
            <person name="Li S."/>
            <person name="Yun Q."/>
            <person name="Keller S.R."/>
            <person name="Mao J."/>
            <person name="Zhang R."/>
            <person name="Strauss S.H."/>
        </authorList>
    </citation>
    <scope>NUCLEOTIDE SEQUENCE</scope>
    <source>
        <strain evidence="2">GM15</strain>
        <tissue evidence="2">Leaf</tissue>
    </source>
</reference>
<dbReference type="OrthoDB" id="445556at2759"/>
<dbReference type="SMART" id="SM00271">
    <property type="entry name" value="DnaJ"/>
    <property type="match status" value="1"/>
</dbReference>
<gene>
    <name evidence="2" type="ORF">POTOM_009342</name>
</gene>
<dbReference type="Pfam" id="PF00226">
    <property type="entry name" value="DnaJ"/>
    <property type="match status" value="1"/>
</dbReference>
<dbReference type="CDD" id="cd06257">
    <property type="entry name" value="DnaJ"/>
    <property type="match status" value="1"/>
</dbReference>
<comment type="caution">
    <text evidence="2">The sequence shown here is derived from an EMBL/GenBank/DDBJ whole genome shotgun (WGS) entry which is preliminary data.</text>
</comment>
<accession>A0A8X8DBP3</accession>